<reference evidence="5" key="1">
    <citation type="journal article" date="2017" name="Nature">
        <title>The sunflower genome provides insights into oil metabolism, flowering and Asterid evolution.</title>
        <authorList>
            <person name="Badouin H."/>
            <person name="Gouzy J."/>
            <person name="Grassa C.J."/>
            <person name="Murat F."/>
            <person name="Staton S.E."/>
            <person name="Cottret L."/>
            <person name="Lelandais-Briere C."/>
            <person name="Owens G.L."/>
            <person name="Carrere S."/>
            <person name="Mayjonade B."/>
            <person name="Legrand L."/>
            <person name="Gill N."/>
            <person name="Kane N.C."/>
            <person name="Bowers J.E."/>
            <person name="Hubner S."/>
            <person name="Bellec A."/>
            <person name="Berard A."/>
            <person name="Berges H."/>
            <person name="Blanchet N."/>
            <person name="Boniface M.C."/>
            <person name="Brunel D."/>
            <person name="Catrice O."/>
            <person name="Chaidir N."/>
            <person name="Claudel C."/>
            <person name="Donnadieu C."/>
            <person name="Faraut T."/>
            <person name="Fievet G."/>
            <person name="Helmstetter N."/>
            <person name="King M."/>
            <person name="Knapp S.J."/>
            <person name="Lai Z."/>
            <person name="Le Paslier M.C."/>
            <person name="Lippi Y."/>
            <person name="Lorenzon L."/>
            <person name="Mandel J.R."/>
            <person name="Marage G."/>
            <person name="Marchand G."/>
            <person name="Marquand E."/>
            <person name="Bret-Mestries E."/>
            <person name="Morien E."/>
            <person name="Nambeesan S."/>
            <person name="Nguyen T."/>
            <person name="Pegot-Espagnet P."/>
            <person name="Pouilly N."/>
            <person name="Raftis F."/>
            <person name="Sallet E."/>
            <person name="Schiex T."/>
            <person name="Thomas J."/>
            <person name="Vandecasteele C."/>
            <person name="Vares D."/>
            <person name="Vear F."/>
            <person name="Vautrin S."/>
            <person name="Crespi M."/>
            <person name="Mangin B."/>
            <person name="Burke J.M."/>
            <person name="Salse J."/>
            <person name="Munos S."/>
            <person name="Vincourt P."/>
            <person name="Rieseberg L.H."/>
            <person name="Langlade N.B."/>
        </authorList>
    </citation>
    <scope>NUCLEOTIDE SEQUENCE</scope>
    <source>
        <tissue evidence="5">Leaves</tissue>
    </source>
</reference>
<keyword evidence="4 5" id="KW-0560">Oxidoreductase</keyword>
<dbReference type="AlphaFoldDB" id="A0A9K3E1F8"/>
<dbReference type="EMBL" id="MNCJ02000330">
    <property type="protein sequence ID" value="KAF5765300.1"/>
    <property type="molecule type" value="Genomic_DNA"/>
</dbReference>
<dbReference type="GO" id="GO:0046577">
    <property type="term" value="F:long-chain-alcohol oxidase activity"/>
    <property type="evidence" value="ECO:0007669"/>
    <property type="project" value="UniProtKB-EC"/>
</dbReference>
<dbReference type="PANTHER" id="PTHR46056">
    <property type="entry name" value="LONG-CHAIN-ALCOHOL OXIDASE"/>
    <property type="match status" value="1"/>
</dbReference>
<evidence type="ECO:0000256" key="4">
    <source>
        <dbReference type="ARBA" id="ARBA00023002"/>
    </source>
</evidence>
<protein>
    <submittedName>
        <fullName evidence="5">Long-chain-alcohol oxidase</fullName>
        <ecNumber evidence="5">1.1.3.20</ecNumber>
    </submittedName>
</protein>
<accession>A0A9K3E1F8</accession>
<keyword evidence="3" id="KW-0274">FAD</keyword>
<evidence type="ECO:0000256" key="1">
    <source>
        <dbReference type="ARBA" id="ARBA00010790"/>
    </source>
</evidence>
<dbReference type="Proteomes" id="UP000215914">
    <property type="component" value="Unassembled WGS sequence"/>
</dbReference>
<keyword evidence="2" id="KW-0285">Flavoprotein</keyword>
<dbReference type="EC" id="1.1.3.20" evidence="5"/>
<dbReference type="Gramene" id="mRNA:HanXRQr2_Chr15g0702141">
    <property type="protein sequence ID" value="mRNA:HanXRQr2_Chr15g0702141"/>
    <property type="gene ID" value="HanXRQr2_Chr15g0702141"/>
</dbReference>
<reference evidence="5" key="2">
    <citation type="submission" date="2020-06" db="EMBL/GenBank/DDBJ databases">
        <title>Helianthus annuus Genome sequencing and assembly Release 2.</title>
        <authorList>
            <person name="Gouzy J."/>
            <person name="Langlade N."/>
            <person name="Munos S."/>
        </authorList>
    </citation>
    <scope>NUCLEOTIDE SEQUENCE</scope>
    <source>
        <tissue evidence="5">Leaves</tissue>
    </source>
</reference>
<name>A0A9K3E1F8_HELAN</name>
<proteinExistence type="inferred from homology"/>
<evidence type="ECO:0000256" key="2">
    <source>
        <dbReference type="ARBA" id="ARBA00022630"/>
    </source>
</evidence>
<comment type="similarity">
    <text evidence="1">Belongs to the GMC oxidoreductase family.</text>
</comment>
<keyword evidence="6" id="KW-1185">Reference proteome</keyword>
<evidence type="ECO:0000313" key="6">
    <source>
        <dbReference type="Proteomes" id="UP000215914"/>
    </source>
</evidence>
<sequence length="123" mass="13775">MAIKKELQGSHNDCYVHLVADFKGSGYGAVIQTPTLHPGMFSALMPWVSGFDFKTRISKFSSTAHVFALTIDKDSGETHLKTSITYKMGVADEENLKRGLEKSLRVQQPEQKKLEHITIEGRH</sequence>
<evidence type="ECO:0000313" key="5">
    <source>
        <dbReference type="EMBL" id="KAF5765300.1"/>
    </source>
</evidence>
<evidence type="ECO:0000256" key="3">
    <source>
        <dbReference type="ARBA" id="ARBA00022827"/>
    </source>
</evidence>
<organism evidence="5 6">
    <name type="scientific">Helianthus annuus</name>
    <name type="common">Common sunflower</name>
    <dbReference type="NCBI Taxonomy" id="4232"/>
    <lineage>
        <taxon>Eukaryota</taxon>
        <taxon>Viridiplantae</taxon>
        <taxon>Streptophyta</taxon>
        <taxon>Embryophyta</taxon>
        <taxon>Tracheophyta</taxon>
        <taxon>Spermatophyta</taxon>
        <taxon>Magnoliopsida</taxon>
        <taxon>eudicotyledons</taxon>
        <taxon>Gunneridae</taxon>
        <taxon>Pentapetalae</taxon>
        <taxon>asterids</taxon>
        <taxon>campanulids</taxon>
        <taxon>Asterales</taxon>
        <taxon>Asteraceae</taxon>
        <taxon>Asteroideae</taxon>
        <taxon>Heliantheae alliance</taxon>
        <taxon>Heliantheae</taxon>
        <taxon>Helianthus</taxon>
    </lineage>
</organism>
<comment type="caution">
    <text evidence="5">The sequence shown here is derived from an EMBL/GenBank/DDBJ whole genome shotgun (WGS) entry which is preliminary data.</text>
</comment>
<dbReference type="PANTHER" id="PTHR46056:SF4">
    <property type="entry name" value="LONG-CHAIN-ALCOHOL OXIDASE FAO4A"/>
    <property type="match status" value="1"/>
</dbReference>
<gene>
    <name evidence="5" type="ORF">HanXRQr2_Chr15g0702141</name>
</gene>